<accession>A0AAW5K1C4</accession>
<dbReference type="AlphaFoldDB" id="A0AAW5K1C4"/>
<proteinExistence type="predicted"/>
<dbReference type="Proteomes" id="UP001205919">
    <property type="component" value="Unassembled WGS sequence"/>
</dbReference>
<sequence length="193" mass="22289">MIELLFALREYCLGAVRDLSLESKDRGELPAIKGYIGEIPGELETPRASDFPLLIFRLSGFEDPEDKPLSVLTARIIVGVYCQEESNDDKCSPGYHDLLNIMQRLRQALQRQKQMGGRWRRVGKIDGGPFDYQRYPYWFGDLIVQYDERQITEELSVEEEIDTYGSAYGNDQTDSWRYPADTPDRTDDERSAF</sequence>
<dbReference type="EMBL" id="JANFYT010000013">
    <property type="protein sequence ID" value="MCQ4814242.1"/>
    <property type="molecule type" value="Genomic_DNA"/>
</dbReference>
<feature type="region of interest" description="Disordered" evidence="1">
    <location>
        <begin position="165"/>
        <end position="193"/>
    </location>
</feature>
<feature type="compositionally biased region" description="Basic and acidic residues" evidence="1">
    <location>
        <begin position="182"/>
        <end position="193"/>
    </location>
</feature>
<keyword evidence="3" id="KW-1185">Reference proteome</keyword>
<gene>
    <name evidence="2" type="ORF">NE630_07335</name>
</gene>
<name>A0AAW5K1C4_9BACT</name>
<evidence type="ECO:0000256" key="1">
    <source>
        <dbReference type="SAM" id="MobiDB-lite"/>
    </source>
</evidence>
<evidence type="ECO:0000313" key="3">
    <source>
        <dbReference type="Proteomes" id="UP001205919"/>
    </source>
</evidence>
<dbReference type="RefSeq" id="WP_008709985.1">
    <property type="nucleotide sequence ID" value="NZ_CABKQM010000005.1"/>
</dbReference>
<comment type="caution">
    <text evidence="2">The sequence shown here is derived from an EMBL/GenBank/DDBJ whole genome shotgun (WGS) entry which is preliminary data.</text>
</comment>
<reference evidence="2 3" key="1">
    <citation type="submission" date="2022-06" db="EMBL/GenBank/DDBJ databases">
        <title>Isolation of gut microbiota from human fecal samples.</title>
        <authorList>
            <person name="Pamer E.G."/>
            <person name="Barat B."/>
            <person name="Waligurski E."/>
            <person name="Medina S."/>
            <person name="Paddock L."/>
            <person name="Mostad J."/>
        </authorList>
    </citation>
    <scope>NUCLEOTIDE SEQUENCE [LARGE SCALE GENOMIC DNA]</scope>
    <source>
        <strain evidence="2 3">DFI.9.90</strain>
    </source>
</reference>
<organism evidence="2 3">
    <name type="scientific">Cloacibacillus evryensis</name>
    <dbReference type="NCBI Taxonomy" id="508460"/>
    <lineage>
        <taxon>Bacteria</taxon>
        <taxon>Thermotogati</taxon>
        <taxon>Synergistota</taxon>
        <taxon>Synergistia</taxon>
        <taxon>Synergistales</taxon>
        <taxon>Synergistaceae</taxon>
        <taxon>Cloacibacillus</taxon>
    </lineage>
</organism>
<evidence type="ECO:0000313" key="2">
    <source>
        <dbReference type="EMBL" id="MCQ4814242.1"/>
    </source>
</evidence>
<protein>
    <recommendedName>
        <fullName evidence="4">Gp37 protein</fullName>
    </recommendedName>
</protein>
<evidence type="ECO:0008006" key="4">
    <source>
        <dbReference type="Google" id="ProtNLM"/>
    </source>
</evidence>